<dbReference type="PANTHER" id="PTHR48061:SF2">
    <property type="entry name" value="RECEPTOR LIKE PROTEIN 30-LIKE"/>
    <property type="match status" value="1"/>
</dbReference>
<dbReference type="Gene3D" id="3.80.10.10">
    <property type="entry name" value="Ribonuclease Inhibitor"/>
    <property type="match status" value="6"/>
</dbReference>
<dbReference type="Pfam" id="PF13855">
    <property type="entry name" value="LRR_8"/>
    <property type="match status" value="3"/>
</dbReference>
<comment type="caution">
    <text evidence="14">The sequence shown here is derived from an EMBL/GenBank/DDBJ whole genome shotgun (WGS) entry which is preliminary data.</text>
</comment>
<accession>A0ABR0VRL4</accession>
<evidence type="ECO:0000256" key="9">
    <source>
        <dbReference type="ARBA" id="ARBA00023136"/>
    </source>
</evidence>
<keyword evidence="8 11" id="KW-1133">Transmembrane helix</keyword>
<dbReference type="EMBL" id="JABTTQ020000784">
    <property type="protein sequence ID" value="KAK6137888.1"/>
    <property type="molecule type" value="Genomic_DNA"/>
</dbReference>
<feature type="domain" description="Leucine-rich repeat-containing N-terminal plant-type" evidence="13">
    <location>
        <begin position="32"/>
        <end position="74"/>
    </location>
</feature>
<evidence type="ECO:0000256" key="3">
    <source>
        <dbReference type="ARBA" id="ARBA00022475"/>
    </source>
</evidence>
<evidence type="ECO:0000256" key="2">
    <source>
        <dbReference type="ARBA" id="ARBA00009592"/>
    </source>
</evidence>
<evidence type="ECO:0000256" key="4">
    <source>
        <dbReference type="ARBA" id="ARBA00022614"/>
    </source>
</evidence>
<proteinExistence type="inferred from homology"/>
<dbReference type="Pfam" id="PF00560">
    <property type="entry name" value="LRR_1"/>
    <property type="match status" value="5"/>
</dbReference>
<keyword evidence="9 11" id="KW-0472">Membrane</keyword>
<dbReference type="InterPro" id="IPR001611">
    <property type="entry name" value="Leu-rich_rpt"/>
</dbReference>
<dbReference type="PANTHER" id="PTHR48061">
    <property type="entry name" value="LEUCINE-RICH REPEAT RECEPTOR PROTEIN KINASE EMS1-LIKE-RELATED"/>
    <property type="match status" value="1"/>
</dbReference>
<evidence type="ECO:0000259" key="13">
    <source>
        <dbReference type="Pfam" id="PF08263"/>
    </source>
</evidence>
<keyword evidence="3" id="KW-1003">Cell membrane</keyword>
<comment type="similarity">
    <text evidence="2">Belongs to the RLP family.</text>
</comment>
<keyword evidence="6 12" id="KW-0732">Signal</keyword>
<evidence type="ECO:0000256" key="6">
    <source>
        <dbReference type="ARBA" id="ARBA00022729"/>
    </source>
</evidence>
<dbReference type="Pfam" id="PF08263">
    <property type="entry name" value="LRRNT_2"/>
    <property type="match status" value="1"/>
</dbReference>
<name>A0ABR0VRL4_REHGL</name>
<sequence length="1057" mass="117637">MALSLLSHFFLICILSKFCITNFTRAYSQCLEDQKSLLLELKNELIFELSASRKLVKWNNQTENCCTWDGVECDNAGHVISLHLVEEAISSGIENSSSLFSFTYLEKLNLALNNFNSTQIPKGIQNLKYLSHLNLSNAGFGGQVPFELSLMKRLVSLDISSVFPGIQPLKVENPNLKLLLQNLTGLKELYLDGVDISAQGKEWCQVISSSLPDLKDLSLRWCKLSGPLDFSLSQLRSLSVIRLDGNNLSTTVLKFFANFSNLTTLSLGSCSLEGFFPGMIFRIPTLENLDLSNNELLSGSIPEFPQGSSLKTVALSYTNFSGSLPDSLSNLSMLSKIDLTNSKFSGPIPSTLANLTELVYVDLSLNSFIGLIPPFYMSKKLTYIDLSRNSLTGSLSYLHFEGLSHLVYINFGYNLLNGSIPQSLLSLPSLQKLMLSNNQFSGKVEEFSTLHYSSGLYELDLSSNRLEGPIPESFFKLESLTILLLSYNNFNGTVHLEKIQRLRNLTKLELSYNNLSVSSSSSVFPQLSWLSLASCNLYNFPDLRNQSILSFLDLSNNQITGEVPSWIWEIGNGALVQLNLSCNFLVDLQKPYQIPKNIAVLDLHSNQLRGELLLPPQAVYVDYSSNKFEKPIPLDFGYNVSFFVFLSLANNSLTGAIPLSLCNAGYLQVLDLSFNNLSGGIPPCLVQNIDSLGVLSLGRNNISGDIPNKVSVNCGLKTLDLSNNNLVGKLPLSLEKCKSLEVMNVGNNNIVDSFPCMLSPSLRVLVLRSNRFHGELRCLKSWPNLQIVDIAYNNFSGHLYPESFSSWRAMMLNDDAELRRNHLRFKFLPLNNFFFQDEVTLTIKGLELKLVKILGDFASVDFSCNNFQGEIPDAIGDLSSLYLLNLSYNTLTGLIPKSFGNLTQLGSLDLSMNQLTGVIPMELAGLTFLSVLNLSYNKLFGQIPNGPQFQTFPSASFEGNTGLCGFPANISCSITDENEDVSPPKLGHETEIEWDYISAALGYVVGLGSIIWLLLCCQSVRQKYFEHVDQVLVKIFYRQDRKQRRGGRVLRNQVRRQ</sequence>
<feature type="transmembrane region" description="Helical" evidence="11">
    <location>
        <begin position="996"/>
        <end position="1015"/>
    </location>
</feature>
<feature type="signal peptide" evidence="12">
    <location>
        <begin position="1"/>
        <end position="26"/>
    </location>
</feature>
<organism evidence="14 15">
    <name type="scientific">Rehmannia glutinosa</name>
    <name type="common">Chinese foxglove</name>
    <dbReference type="NCBI Taxonomy" id="99300"/>
    <lineage>
        <taxon>Eukaryota</taxon>
        <taxon>Viridiplantae</taxon>
        <taxon>Streptophyta</taxon>
        <taxon>Embryophyta</taxon>
        <taxon>Tracheophyta</taxon>
        <taxon>Spermatophyta</taxon>
        <taxon>Magnoliopsida</taxon>
        <taxon>eudicotyledons</taxon>
        <taxon>Gunneridae</taxon>
        <taxon>Pentapetalae</taxon>
        <taxon>asterids</taxon>
        <taxon>lamiids</taxon>
        <taxon>Lamiales</taxon>
        <taxon>Orobanchaceae</taxon>
        <taxon>Rehmannieae</taxon>
        <taxon>Rehmannia</taxon>
    </lineage>
</organism>
<protein>
    <recommendedName>
        <fullName evidence="13">Leucine-rich repeat-containing N-terminal plant-type domain-containing protein</fullName>
    </recommendedName>
</protein>
<evidence type="ECO:0000313" key="14">
    <source>
        <dbReference type="EMBL" id="KAK6137888.1"/>
    </source>
</evidence>
<keyword evidence="15" id="KW-1185">Reference proteome</keyword>
<gene>
    <name evidence="14" type="ORF">DH2020_028370</name>
</gene>
<feature type="chain" id="PRO_5047363412" description="Leucine-rich repeat-containing N-terminal plant-type domain-containing protein" evidence="12">
    <location>
        <begin position="27"/>
        <end position="1057"/>
    </location>
</feature>
<keyword evidence="5 11" id="KW-0812">Transmembrane</keyword>
<evidence type="ECO:0000256" key="5">
    <source>
        <dbReference type="ARBA" id="ARBA00022692"/>
    </source>
</evidence>
<dbReference type="InterPro" id="IPR003591">
    <property type="entry name" value="Leu-rich_rpt_typical-subtyp"/>
</dbReference>
<dbReference type="InterPro" id="IPR032675">
    <property type="entry name" value="LRR_dom_sf"/>
</dbReference>
<keyword evidence="7" id="KW-0677">Repeat</keyword>
<reference evidence="14 15" key="1">
    <citation type="journal article" date="2021" name="Comput. Struct. Biotechnol. J.">
        <title>De novo genome assembly of the potent medicinal plant Rehmannia glutinosa using nanopore technology.</title>
        <authorList>
            <person name="Ma L."/>
            <person name="Dong C."/>
            <person name="Song C."/>
            <person name="Wang X."/>
            <person name="Zheng X."/>
            <person name="Niu Y."/>
            <person name="Chen S."/>
            <person name="Feng W."/>
        </authorList>
    </citation>
    <scope>NUCLEOTIDE SEQUENCE [LARGE SCALE GENOMIC DNA]</scope>
    <source>
        <strain evidence="14">DH-2019</strain>
    </source>
</reference>
<keyword evidence="4" id="KW-0433">Leucine-rich repeat</keyword>
<dbReference type="PRINTS" id="PR00019">
    <property type="entry name" value="LEURICHRPT"/>
</dbReference>
<evidence type="ECO:0000256" key="7">
    <source>
        <dbReference type="ARBA" id="ARBA00022737"/>
    </source>
</evidence>
<dbReference type="SMART" id="SM00369">
    <property type="entry name" value="LRR_TYP"/>
    <property type="match status" value="6"/>
</dbReference>
<evidence type="ECO:0000256" key="12">
    <source>
        <dbReference type="SAM" id="SignalP"/>
    </source>
</evidence>
<dbReference type="InterPro" id="IPR046956">
    <property type="entry name" value="RLP23-like"/>
</dbReference>
<evidence type="ECO:0000256" key="8">
    <source>
        <dbReference type="ARBA" id="ARBA00022989"/>
    </source>
</evidence>
<comment type="subcellular location">
    <subcellularLocation>
        <location evidence="1">Cell membrane</location>
        <topology evidence="1">Single-pass type I membrane protein</topology>
    </subcellularLocation>
</comment>
<evidence type="ECO:0000313" key="15">
    <source>
        <dbReference type="Proteomes" id="UP001318860"/>
    </source>
</evidence>
<dbReference type="InterPro" id="IPR013210">
    <property type="entry name" value="LRR_N_plant-typ"/>
</dbReference>
<keyword evidence="10" id="KW-0325">Glycoprotein</keyword>
<evidence type="ECO:0000256" key="1">
    <source>
        <dbReference type="ARBA" id="ARBA00004251"/>
    </source>
</evidence>
<evidence type="ECO:0000256" key="10">
    <source>
        <dbReference type="ARBA" id="ARBA00023180"/>
    </source>
</evidence>
<evidence type="ECO:0000256" key="11">
    <source>
        <dbReference type="SAM" id="Phobius"/>
    </source>
</evidence>
<dbReference type="Proteomes" id="UP001318860">
    <property type="component" value="Unassembled WGS sequence"/>
</dbReference>
<dbReference type="SUPFAM" id="SSF52058">
    <property type="entry name" value="L domain-like"/>
    <property type="match status" value="3"/>
</dbReference>